<dbReference type="EMBL" id="BOSL01000019">
    <property type="protein sequence ID" value="GIP55482.1"/>
    <property type="molecule type" value="Genomic_DNA"/>
</dbReference>
<dbReference type="Proteomes" id="UP000679992">
    <property type="component" value="Unassembled WGS sequence"/>
</dbReference>
<comment type="caution">
    <text evidence="1">The sequence shown here is derived from an EMBL/GenBank/DDBJ whole genome shotgun (WGS) entry which is preliminary data.</text>
</comment>
<accession>A0ABQ4MIL4</accession>
<proteinExistence type="predicted"/>
<keyword evidence="2" id="KW-1185">Reference proteome</keyword>
<name>A0ABQ4MIL4_9BACL</name>
<organism evidence="1 2">
    <name type="scientific">Paenibacillus vini</name>
    <dbReference type="NCBI Taxonomy" id="1476024"/>
    <lineage>
        <taxon>Bacteria</taxon>
        <taxon>Bacillati</taxon>
        <taxon>Bacillota</taxon>
        <taxon>Bacilli</taxon>
        <taxon>Bacillales</taxon>
        <taxon>Paenibacillaceae</taxon>
        <taxon>Paenibacillus</taxon>
    </lineage>
</organism>
<reference evidence="1 2" key="1">
    <citation type="submission" date="2021-03" db="EMBL/GenBank/DDBJ databases">
        <title>Antimicrobial resistance genes in bacteria isolated from Japanese honey, and their potential for conferring macrolide and lincosamide resistance in the American foulbrood pathogen Paenibacillus larvae.</title>
        <authorList>
            <person name="Okamoto M."/>
            <person name="Kumagai M."/>
            <person name="Kanamori H."/>
            <person name="Takamatsu D."/>
        </authorList>
    </citation>
    <scope>NUCLEOTIDE SEQUENCE [LARGE SCALE GENOMIC DNA]</scope>
    <source>
        <strain evidence="1 2">J42TS3</strain>
    </source>
</reference>
<sequence>MIPKKWNARLWIRISTAFDSIRSRNLEPTAIVGTFYVLAPHPFNTSTYHRCKKERR</sequence>
<evidence type="ECO:0000313" key="2">
    <source>
        <dbReference type="Proteomes" id="UP000679992"/>
    </source>
</evidence>
<gene>
    <name evidence="1" type="ORF">J42TS3_45170</name>
</gene>
<protein>
    <submittedName>
        <fullName evidence="1">Uncharacterized protein</fullName>
    </submittedName>
</protein>
<evidence type="ECO:0000313" key="1">
    <source>
        <dbReference type="EMBL" id="GIP55482.1"/>
    </source>
</evidence>